<protein>
    <submittedName>
        <fullName evidence="1">Uncharacterized protein</fullName>
    </submittedName>
</protein>
<keyword evidence="2" id="KW-1185">Reference proteome</keyword>
<accession>A7I1E0</accession>
<reference evidence="2" key="1">
    <citation type="submission" date="2007-07" db="EMBL/GenBank/DDBJ databases">
        <title>Complete genome sequence of Campylobacter hominis ATCC BAA-381, a commensal isolated from the human gastrointestinal tract.</title>
        <authorList>
            <person name="Fouts D.E."/>
            <person name="Mongodin E.F."/>
            <person name="Puiu D."/>
            <person name="Sebastian Y."/>
            <person name="Miller W.G."/>
            <person name="Mandrell R.E."/>
            <person name="Nelson K.E."/>
        </authorList>
    </citation>
    <scope>NUCLEOTIDE SEQUENCE [LARGE SCALE GENOMIC DNA]</scope>
    <source>
        <strain evidence="2">ATCC BAA-381 / LMG 19568 / NCTC 13146 / CH001A</strain>
    </source>
</reference>
<dbReference type="HOGENOM" id="CLU_622121_0_0_7"/>
<organism evidence="1 2">
    <name type="scientific">Campylobacter hominis (strain ATCC BAA-381 / DSM 21671 / CCUG 45161 / LMG 19568 / NCTC 13146 / CH001A)</name>
    <dbReference type="NCBI Taxonomy" id="360107"/>
    <lineage>
        <taxon>Bacteria</taxon>
        <taxon>Pseudomonadati</taxon>
        <taxon>Campylobacterota</taxon>
        <taxon>Epsilonproteobacteria</taxon>
        <taxon>Campylobacterales</taxon>
        <taxon>Campylobacteraceae</taxon>
        <taxon>Campylobacter</taxon>
    </lineage>
</organism>
<dbReference type="AlphaFoldDB" id="A7I1E0"/>
<proteinExistence type="predicted"/>
<dbReference type="EMBL" id="CP000776">
    <property type="protein sequence ID" value="ABS51023.1"/>
    <property type="molecule type" value="Genomic_DNA"/>
</dbReference>
<dbReference type="Proteomes" id="UP000002407">
    <property type="component" value="Chromosome"/>
</dbReference>
<dbReference type="KEGG" id="cha:CHAB381_0754"/>
<dbReference type="STRING" id="360107.CHAB381_0754"/>
<name>A7I1E0_CAMHC</name>
<gene>
    <name evidence="1" type="ordered locus">CHAB381_0754</name>
</gene>
<sequence>MGKKTIKVDIEEFKKIFPDIKEILSTTETNPFLEKKVILSLALKEYNFNYDKFTFIKDDIVYLVDLDRYKAVALNRVPNNTTPNSPNGSLTPPIEPAQLDLKKDLNIDLDVNNVMEETIFKPLRDNLKEKYDVDYYDKNKKVDEEQLHIDIIDKEKDSTTIKVSAKYTWIGMMKTEEEIQKEFWSSFSSNNIPKNIVESLQNTIKEALSTPIEKHDREFRMKFYKYAQSMITIKVPTYLITYLQRKEKDPNGIYIEYKDILGIKKLAYVADKYTITSEKLLERLSAVYPIKGSEIPNGTKKLGVKEPKEHKYWRLALERAKYKRKWKLKYSKKEKEDKDIIEQLNDSENTKYAEIYQCVNLLGATIKANRSNRFYVQYLKAVLKYFDKLCDGFKPYNEIEPVYGVRKLTEAEKAVYERSGTLPNGAYLIGYKTCYYRGRT</sequence>
<evidence type="ECO:0000313" key="1">
    <source>
        <dbReference type="EMBL" id="ABS51023.1"/>
    </source>
</evidence>
<evidence type="ECO:0000313" key="2">
    <source>
        <dbReference type="Proteomes" id="UP000002407"/>
    </source>
</evidence>